<dbReference type="AlphaFoldDB" id="A0A2V5HYT3"/>
<proteinExistence type="predicted"/>
<keyword evidence="3" id="KW-1185">Reference proteome</keyword>
<reference evidence="2 3" key="1">
    <citation type="submission" date="2018-02" db="EMBL/GenBank/DDBJ databases">
        <title>The genomes of Aspergillus section Nigri reveals drivers in fungal speciation.</title>
        <authorList>
            <consortium name="DOE Joint Genome Institute"/>
            <person name="Vesth T.C."/>
            <person name="Nybo J."/>
            <person name="Theobald S."/>
            <person name="Brandl J."/>
            <person name="Frisvad J.C."/>
            <person name="Nielsen K.F."/>
            <person name="Lyhne E.K."/>
            <person name="Kogle M.E."/>
            <person name="Kuo A."/>
            <person name="Riley R."/>
            <person name="Clum A."/>
            <person name="Nolan M."/>
            <person name="Lipzen A."/>
            <person name="Salamov A."/>
            <person name="Henrissat B."/>
            <person name="Wiebenga A."/>
            <person name="De vries R.P."/>
            <person name="Grigoriev I.V."/>
            <person name="Mortensen U.H."/>
            <person name="Andersen M.R."/>
            <person name="Baker S.E."/>
        </authorList>
    </citation>
    <scope>NUCLEOTIDE SEQUENCE [LARGE SCALE GENOMIC DNA]</scope>
    <source>
        <strain evidence="2 3">CBS 114.80</strain>
    </source>
</reference>
<evidence type="ECO:0000313" key="2">
    <source>
        <dbReference type="EMBL" id="PYI28971.1"/>
    </source>
</evidence>
<dbReference type="Proteomes" id="UP000248817">
    <property type="component" value="Unassembled WGS sequence"/>
</dbReference>
<name>A0A2V5HYT3_9EURO</name>
<accession>A0A2V5HYT3</accession>
<evidence type="ECO:0000256" key="1">
    <source>
        <dbReference type="SAM" id="MobiDB-lite"/>
    </source>
</evidence>
<evidence type="ECO:0000313" key="3">
    <source>
        <dbReference type="Proteomes" id="UP000248817"/>
    </source>
</evidence>
<feature type="region of interest" description="Disordered" evidence="1">
    <location>
        <begin position="1"/>
        <end position="21"/>
    </location>
</feature>
<protein>
    <submittedName>
        <fullName evidence="2">Uncharacterized protein</fullName>
    </submittedName>
</protein>
<sequence length="204" mass="22667">MGLFKKNRGSTQSEYKPHPVPNFDPTEYGVVDYRLGRIIMVRLNPQACGQDWETIGQEITSAAWQKKRERATFYANRTDLPSSVEDTYLGPYGAMVRCDNQVGFYFEAPGNLALTPFPLRGTDGTVFHRYPGSGPYAHKTAFLQMMYASDATDTCAHCASVSDSDHDSRFAMQIVAFEGLIGSKRFDSNCLVARKGPDESIVLA</sequence>
<organism evidence="2 3">
    <name type="scientific">Aspergillus indologenus CBS 114.80</name>
    <dbReference type="NCBI Taxonomy" id="1450541"/>
    <lineage>
        <taxon>Eukaryota</taxon>
        <taxon>Fungi</taxon>
        <taxon>Dikarya</taxon>
        <taxon>Ascomycota</taxon>
        <taxon>Pezizomycotina</taxon>
        <taxon>Eurotiomycetes</taxon>
        <taxon>Eurotiomycetidae</taxon>
        <taxon>Eurotiales</taxon>
        <taxon>Aspergillaceae</taxon>
        <taxon>Aspergillus</taxon>
        <taxon>Aspergillus subgen. Circumdati</taxon>
    </lineage>
</organism>
<dbReference type="EMBL" id="KZ825538">
    <property type="protein sequence ID" value="PYI28971.1"/>
    <property type="molecule type" value="Genomic_DNA"/>
</dbReference>
<gene>
    <name evidence="2" type="ORF">BP00DRAFT_496967</name>
</gene>